<proteinExistence type="inferred from homology"/>
<gene>
    <name evidence="2" type="ORF">ACH3VR_18050</name>
</gene>
<keyword evidence="3" id="KW-1185">Reference proteome</keyword>
<dbReference type="RefSeq" id="WP_397557704.1">
    <property type="nucleotide sequence ID" value="NZ_JBIQWL010000008.1"/>
</dbReference>
<dbReference type="SUPFAM" id="SSF46785">
    <property type="entry name" value="Winged helix' DNA-binding domain"/>
    <property type="match status" value="1"/>
</dbReference>
<dbReference type="PANTHER" id="PTHR18964:SF149">
    <property type="entry name" value="BIFUNCTIONAL UDP-N-ACETYLGLUCOSAMINE 2-EPIMERASE_N-ACETYLMANNOSAMINE KINASE"/>
    <property type="match status" value="1"/>
</dbReference>
<dbReference type="EMBL" id="JBIQWL010000008">
    <property type="protein sequence ID" value="MFH8252273.1"/>
    <property type="molecule type" value="Genomic_DNA"/>
</dbReference>
<dbReference type="Gene3D" id="1.10.10.10">
    <property type="entry name" value="Winged helix-like DNA-binding domain superfamily/Winged helix DNA-binding domain"/>
    <property type="match status" value="1"/>
</dbReference>
<dbReference type="Gene3D" id="3.30.420.40">
    <property type="match status" value="2"/>
</dbReference>
<dbReference type="Proteomes" id="UP001610861">
    <property type="component" value="Unassembled WGS sequence"/>
</dbReference>
<reference evidence="2 3" key="1">
    <citation type="submission" date="2024-09" db="EMBL/GenBank/DDBJ databases">
        <authorList>
            <person name="Pan X."/>
        </authorList>
    </citation>
    <scope>NUCLEOTIDE SEQUENCE [LARGE SCALE GENOMIC DNA]</scope>
    <source>
        <strain evidence="2 3">B2969</strain>
    </source>
</reference>
<sequence length="371" mass="38122">MLTDSEKALARAVLIHGPISRSALTTRLGLSPASLTRLAKPFLDRGLLIELDDTADGTVGRPVRPLDVAPDIGRFVGVKLTGDALHVVATDVRATLLGVTQRPLRDRRPEAVAAEVAAAVAELGLLSPSGVGVSLGGSVRDDVVEFAPFLGWEDVAFAPLLERLVGSPVSLENDLVALAEAERWFGLGRGIPGFSVITIGAGVGYGLVVHGEVVRSREAGLGLGGHLPLSAVGPVCHMGHRGCAEAMLTSGSIAAQVSASLQRSVGYDEALALAAAGDPAARAVVDAAADALARFVALAANLTMQPATVLAGEGIGLFAVAEDRVRRAIAGERDPRADPIELYIDESGFTAWARGAAAVAIQAAVDRLALD</sequence>
<organism evidence="2 3">
    <name type="scientific">Microbacterium alkaliflavum</name>
    <dbReference type="NCBI Taxonomy" id="3248839"/>
    <lineage>
        <taxon>Bacteria</taxon>
        <taxon>Bacillati</taxon>
        <taxon>Actinomycetota</taxon>
        <taxon>Actinomycetes</taxon>
        <taxon>Micrococcales</taxon>
        <taxon>Microbacteriaceae</taxon>
        <taxon>Microbacterium</taxon>
    </lineage>
</organism>
<accession>A0ABW7QD19</accession>
<evidence type="ECO:0000313" key="3">
    <source>
        <dbReference type="Proteomes" id="UP001610861"/>
    </source>
</evidence>
<dbReference type="Pfam" id="PF00480">
    <property type="entry name" value="ROK"/>
    <property type="match status" value="1"/>
</dbReference>
<name>A0ABW7QD19_9MICO</name>
<dbReference type="InterPro" id="IPR036390">
    <property type="entry name" value="WH_DNA-bd_sf"/>
</dbReference>
<protein>
    <submittedName>
        <fullName evidence="2">ROK family protein</fullName>
    </submittedName>
</protein>
<dbReference type="PANTHER" id="PTHR18964">
    <property type="entry name" value="ROK (REPRESSOR, ORF, KINASE) FAMILY"/>
    <property type="match status" value="1"/>
</dbReference>
<dbReference type="InterPro" id="IPR043129">
    <property type="entry name" value="ATPase_NBD"/>
</dbReference>
<dbReference type="InterPro" id="IPR036388">
    <property type="entry name" value="WH-like_DNA-bd_sf"/>
</dbReference>
<evidence type="ECO:0000256" key="1">
    <source>
        <dbReference type="ARBA" id="ARBA00006479"/>
    </source>
</evidence>
<dbReference type="SUPFAM" id="SSF53067">
    <property type="entry name" value="Actin-like ATPase domain"/>
    <property type="match status" value="1"/>
</dbReference>
<comment type="caution">
    <text evidence="2">The sequence shown here is derived from an EMBL/GenBank/DDBJ whole genome shotgun (WGS) entry which is preliminary data.</text>
</comment>
<comment type="similarity">
    <text evidence="1">Belongs to the ROK (NagC/XylR) family.</text>
</comment>
<dbReference type="InterPro" id="IPR000600">
    <property type="entry name" value="ROK"/>
</dbReference>
<evidence type="ECO:0000313" key="2">
    <source>
        <dbReference type="EMBL" id="MFH8252273.1"/>
    </source>
</evidence>